<dbReference type="InterPro" id="IPR036291">
    <property type="entry name" value="NAD(P)-bd_dom_sf"/>
</dbReference>
<keyword evidence="2 5" id="KW-0560">Oxidoreductase</keyword>
<dbReference type="eggNOG" id="COG0673">
    <property type="taxonomic scope" value="Bacteria"/>
</dbReference>
<dbReference type="InterPro" id="IPR050984">
    <property type="entry name" value="Gfo/Idh/MocA_domain"/>
</dbReference>
<geneLocation type="plasmid" evidence="6">
    <name>pmm170</name>
</geneLocation>
<accession>A0A1U9ZA48</accession>
<evidence type="ECO:0000313" key="5">
    <source>
        <dbReference type="EMBL" id="AQZ54442.1"/>
    </source>
</evidence>
<dbReference type="SUPFAM" id="SSF51735">
    <property type="entry name" value="NAD(P)-binding Rossmann-fold domains"/>
    <property type="match status" value="1"/>
</dbReference>
<dbReference type="EMBL" id="CP020333">
    <property type="protein sequence ID" value="AQZ54442.1"/>
    <property type="molecule type" value="Genomic_DNA"/>
</dbReference>
<dbReference type="Pfam" id="PF01408">
    <property type="entry name" value="GFO_IDH_MocA"/>
    <property type="match status" value="1"/>
</dbReference>
<organism evidence="5 6">
    <name type="scientific">Martelella mediterranea DSM 17316</name>
    <dbReference type="NCBI Taxonomy" id="1122214"/>
    <lineage>
        <taxon>Bacteria</taxon>
        <taxon>Pseudomonadati</taxon>
        <taxon>Pseudomonadota</taxon>
        <taxon>Alphaproteobacteria</taxon>
        <taxon>Hyphomicrobiales</taxon>
        <taxon>Aurantimonadaceae</taxon>
        <taxon>Martelella</taxon>
    </lineage>
</organism>
<evidence type="ECO:0000256" key="1">
    <source>
        <dbReference type="ARBA" id="ARBA00010928"/>
    </source>
</evidence>
<protein>
    <submittedName>
        <fullName evidence="5">1,5-anhydro-D-fructose reductase</fullName>
        <ecNumber evidence="5">1.1.1.292</ecNumber>
    </submittedName>
</protein>
<dbReference type="OrthoDB" id="9774191at2"/>
<dbReference type="SUPFAM" id="SSF55347">
    <property type="entry name" value="Glyceraldehyde-3-phosphate dehydrogenase-like, C-terminal domain"/>
    <property type="match status" value="1"/>
</dbReference>
<evidence type="ECO:0000259" key="3">
    <source>
        <dbReference type="Pfam" id="PF01408"/>
    </source>
</evidence>
<dbReference type="Pfam" id="PF22725">
    <property type="entry name" value="GFO_IDH_MocA_C3"/>
    <property type="match status" value="1"/>
</dbReference>
<feature type="domain" description="Gfo/Idh/MocA-like oxidoreductase N-terminal" evidence="3">
    <location>
        <begin position="5"/>
        <end position="118"/>
    </location>
</feature>
<dbReference type="GO" id="GO:0033712">
    <property type="term" value="F:1,5-anhydro-D-fructose reductase (1,5-anhydro-D-mannitol-forming) activity"/>
    <property type="evidence" value="ECO:0007669"/>
    <property type="project" value="UniProtKB-EC"/>
</dbReference>
<evidence type="ECO:0000256" key="2">
    <source>
        <dbReference type="ARBA" id="ARBA00023002"/>
    </source>
</evidence>
<feature type="domain" description="GFO/IDH/MocA-like oxidoreductase" evidence="4">
    <location>
        <begin position="131"/>
        <end position="254"/>
    </location>
</feature>
<evidence type="ECO:0000313" key="6">
    <source>
        <dbReference type="Proteomes" id="UP000191135"/>
    </source>
</evidence>
<dbReference type="PANTHER" id="PTHR22604:SF105">
    <property type="entry name" value="TRANS-1,2-DIHYDROBENZENE-1,2-DIOL DEHYDROGENASE"/>
    <property type="match status" value="1"/>
</dbReference>
<dbReference type="InterPro" id="IPR000683">
    <property type="entry name" value="Gfo/Idh/MocA-like_OxRdtase_N"/>
</dbReference>
<dbReference type="PANTHER" id="PTHR22604">
    <property type="entry name" value="OXIDOREDUCTASES"/>
    <property type="match status" value="1"/>
</dbReference>
<dbReference type="Gene3D" id="3.40.50.720">
    <property type="entry name" value="NAD(P)-binding Rossmann-like Domain"/>
    <property type="match status" value="1"/>
</dbReference>
<sequence>MKDHLNWGIIGPGTIARAFAGGLHHSKTGRLTAIASRNPRPALAEHFPGIPCYDGYQALLDDAAIDAVYIATPHTEHAEWAVKCARAGKHVLVEKPITITADEARTVYAEAEQAGVFMGEAYMYRLHPMTQKLIDLVRDGAVGEVRMIRSSFGFDIGDAGPEHRLLNAGLAGGGILDVGGYPVSMARLIAGASAGRDFLDPVSLSGSGRIGATGVDEWAAAILTFENGIVAEVACSVQVNQDNVLWIMGSEGRIAVSDFWFAGGREGGTATINLYDRDGNHTALPFTDDGWLYAYEADAVHAAIASGGTGFSAPGMSRAESIANMEVMDQWRQAIDLRFPFEG</sequence>
<dbReference type="Gene3D" id="3.30.360.10">
    <property type="entry name" value="Dihydrodipicolinate Reductase, domain 2"/>
    <property type="match status" value="1"/>
</dbReference>
<dbReference type="GO" id="GO:0000166">
    <property type="term" value="F:nucleotide binding"/>
    <property type="evidence" value="ECO:0007669"/>
    <property type="project" value="InterPro"/>
</dbReference>
<name>A0A1U9ZA48_9HYPH</name>
<dbReference type="Proteomes" id="UP000191135">
    <property type="component" value="Plasmid pMM170"/>
</dbReference>
<reference evidence="5 6" key="1">
    <citation type="submission" date="2017-03" db="EMBL/GenBank/DDBJ databases">
        <title>Foreign affairs: Plasmid Transfer between Roseobacters and Rhizobia.</title>
        <authorList>
            <person name="Bartling P."/>
            <person name="Bunk B."/>
            <person name="Overmann J."/>
            <person name="Brinkmann H."/>
            <person name="Petersen J."/>
        </authorList>
    </citation>
    <scope>NUCLEOTIDE SEQUENCE [LARGE SCALE GENOMIC DNA]</scope>
    <source>
        <strain evidence="5 6">MACL11</strain>
        <plasmid evidence="6">Plasmid pmm170</plasmid>
    </source>
</reference>
<keyword evidence="5" id="KW-0614">Plasmid</keyword>
<proteinExistence type="inferred from homology"/>
<evidence type="ECO:0000259" key="4">
    <source>
        <dbReference type="Pfam" id="PF22725"/>
    </source>
</evidence>
<dbReference type="AlphaFoldDB" id="A0A1U9ZA48"/>
<dbReference type="EC" id="1.1.1.292" evidence="5"/>
<dbReference type="KEGG" id="mmed:Mame_05150"/>
<dbReference type="RefSeq" id="WP_018067075.1">
    <property type="nucleotide sequence ID" value="NZ_AQWH01000032.1"/>
</dbReference>
<comment type="similarity">
    <text evidence="1">Belongs to the Gfo/Idh/MocA family.</text>
</comment>
<keyword evidence="6" id="KW-1185">Reference proteome</keyword>
<gene>
    <name evidence="5" type="primary">afr_5</name>
    <name evidence="5" type="ORF">Mame_05150</name>
</gene>
<dbReference type="InterPro" id="IPR055170">
    <property type="entry name" value="GFO_IDH_MocA-like_dom"/>
</dbReference>